<name>A0A1Y1HZ79_KLENI</name>
<proteinExistence type="predicted"/>
<dbReference type="InterPro" id="IPR023214">
    <property type="entry name" value="HAD_sf"/>
</dbReference>
<keyword evidence="2" id="KW-1185">Reference proteome</keyword>
<sequence length="325" mass="35662">MSPLAGSVTMYPEIEEAPHSSVAVPHPFPHSHSTIQAGRQRHEEWPSADYLREARAAIFQKEAFIIDMDGVVYRGSRLLPGVREFVQWLLDENKRFLFLTNSSDKTREELQQKLARMGVDVETEHFYTAALATAAFLSSQRPNGSAYVIGDPGVMSALYSVGYSMNDVNPDYVVVGETRNYNYERLEHAVHLVLNGSKLIGTNCDKTDPSPDHPGEVIPAAGSIIKPIESATGLQAYFVGKPNPLMMRSALATLGASRRSTIIIGDRMDTDILGGLEASIDSALVLSGVTSVPEMRRFAYMPRFVLRGLVDLVPDGVPMSAVDHE</sequence>
<accession>A0A1Y1HZ79</accession>
<dbReference type="Proteomes" id="UP000054558">
    <property type="component" value="Unassembled WGS sequence"/>
</dbReference>
<organism evidence="1 2">
    <name type="scientific">Klebsormidium nitens</name>
    <name type="common">Green alga</name>
    <name type="synonym">Ulothrix nitens</name>
    <dbReference type="NCBI Taxonomy" id="105231"/>
    <lineage>
        <taxon>Eukaryota</taxon>
        <taxon>Viridiplantae</taxon>
        <taxon>Streptophyta</taxon>
        <taxon>Klebsormidiophyceae</taxon>
        <taxon>Klebsormidiales</taxon>
        <taxon>Klebsormidiaceae</taxon>
        <taxon>Klebsormidium</taxon>
    </lineage>
</organism>
<dbReference type="InterPro" id="IPR006357">
    <property type="entry name" value="HAD-SF_hydro_IIA"/>
</dbReference>
<dbReference type="OrthoDB" id="2019760at2759"/>
<dbReference type="Gene3D" id="3.40.50.1000">
    <property type="entry name" value="HAD superfamily/HAD-like"/>
    <property type="match status" value="2"/>
</dbReference>
<dbReference type="Pfam" id="PF13242">
    <property type="entry name" value="Hydrolase_like"/>
    <property type="match status" value="1"/>
</dbReference>
<evidence type="ECO:0000313" key="1">
    <source>
        <dbReference type="EMBL" id="GAQ83955.1"/>
    </source>
</evidence>
<reference evidence="1 2" key="1">
    <citation type="journal article" date="2014" name="Nat. Commun.">
        <title>Klebsormidium flaccidum genome reveals primary factors for plant terrestrial adaptation.</title>
        <authorList>
            <person name="Hori K."/>
            <person name="Maruyama F."/>
            <person name="Fujisawa T."/>
            <person name="Togashi T."/>
            <person name="Yamamoto N."/>
            <person name="Seo M."/>
            <person name="Sato S."/>
            <person name="Yamada T."/>
            <person name="Mori H."/>
            <person name="Tajima N."/>
            <person name="Moriyama T."/>
            <person name="Ikeuchi M."/>
            <person name="Watanabe M."/>
            <person name="Wada H."/>
            <person name="Kobayashi K."/>
            <person name="Saito M."/>
            <person name="Masuda T."/>
            <person name="Sasaki-Sekimoto Y."/>
            <person name="Mashiguchi K."/>
            <person name="Awai K."/>
            <person name="Shimojima M."/>
            <person name="Masuda S."/>
            <person name="Iwai M."/>
            <person name="Nobusawa T."/>
            <person name="Narise T."/>
            <person name="Kondo S."/>
            <person name="Saito H."/>
            <person name="Sato R."/>
            <person name="Murakawa M."/>
            <person name="Ihara Y."/>
            <person name="Oshima-Yamada Y."/>
            <person name="Ohtaka K."/>
            <person name="Satoh M."/>
            <person name="Sonobe K."/>
            <person name="Ishii M."/>
            <person name="Ohtani R."/>
            <person name="Kanamori-Sato M."/>
            <person name="Honoki R."/>
            <person name="Miyazaki D."/>
            <person name="Mochizuki H."/>
            <person name="Umetsu J."/>
            <person name="Higashi K."/>
            <person name="Shibata D."/>
            <person name="Kamiya Y."/>
            <person name="Sato N."/>
            <person name="Nakamura Y."/>
            <person name="Tabata S."/>
            <person name="Ida S."/>
            <person name="Kurokawa K."/>
            <person name="Ohta H."/>
        </authorList>
    </citation>
    <scope>NUCLEOTIDE SEQUENCE [LARGE SCALE GENOMIC DNA]</scope>
    <source>
        <strain evidence="1 2">NIES-2285</strain>
    </source>
</reference>
<dbReference type="OMA" id="PEGGTCY"/>
<dbReference type="EMBL" id="DF237119">
    <property type="protein sequence ID" value="GAQ83955.1"/>
    <property type="molecule type" value="Genomic_DNA"/>
</dbReference>
<dbReference type="AlphaFoldDB" id="A0A1Y1HZ79"/>
<dbReference type="InterPro" id="IPR036412">
    <property type="entry name" value="HAD-like_sf"/>
</dbReference>
<dbReference type="Pfam" id="PF13344">
    <property type="entry name" value="Hydrolase_6"/>
    <property type="match status" value="1"/>
</dbReference>
<dbReference type="GO" id="GO:0005737">
    <property type="term" value="C:cytoplasm"/>
    <property type="evidence" value="ECO:0000318"/>
    <property type="project" value="GO_Central"/>
</dbReference>
<dbReference type="PANTHER" id="PTHR19288:SF46">
    <property type="entry name" value="HALOACID DEHALOGENASE-LIKE HYDROLASE DOMAIN-CONTAINING PROTEIN 2"/>
    <property type="match status" value="1"/>
</dbReference>
<dbReference type="STRING" id="105231.A0A1Y1HZ79"/>
<protein>
    <submittedName>
        <fullName evidence="1">Nitrophenyl phosphatase</fullName>
    </submittedName>
</protein>
<dbReference type="PANTHER" id="PTHR19288">
    <property type="entry name" value="4-NITROPHENYLPHOSPHATASE-RELATED"/>
    <property type="match status" value="1"/>
</dbReference>
<dbReference type="SUPFAM" id="SSF56784">
    <property type="entry name" value="HAD-like"/>
    <property type="match status" value="1"/>
</dbReference>
<evidence type="ECO:0000313" key="2">
    <source>
        <dbReference type="Proteomes" id="UP000054558"/>
    </source>
</evidence>
<gene>
    <name evidence="1" type="ORF">KFL_001700100</name>
</gene>
<dbReference type="NCBIfam" id="TIGR01460">
    <property type="entry name" value="HAD-SF-IIA"/>
    <property type="match status" value="1"/>
</dbReference>
<dbReference type="GO" id="GO:0016791">
    <property type="term" value="F:phosphatase activity"/>
    <property type="evidence" value="ECO:0000318"/>
    <property type="project" value="GO_Central"/>
</dbReference>